<organism evidence="1">
    <name type="scientific">mine drainage metagenome</name>
    <dbReference type="NCBI Taxonomy" id="410659"/>
    <lineage>
        <taxon>unclassified sequences</taxon>
        <taxon>metagenomes</taxon>
        <taxon>ecological metagenomes</taxon>
    </lineage>
</organism>
<gene>
    <name evidence="1" type="ORF">B2A_09819</name>
</gene>
<proteinExistence type="predicted"/>
<name>T1ASA4_9ZZZZ</name>
<reference evidence="1" key="1">
    <citation type="submission" date="2013-08" db="EMBL/GenBank/DDBJ databases">
        <authorList>
            <person name="Mendez C."/>
            <person name="Richter M."/>
            <person name="Ferrer M."/>
            <person name="Sanchez J."/>
        </authorList>
    </citation>
    <scope>NUCLEOTIDE SEQUENCE</scope>
</reference>
<accession>T1ASA4</accession>
<dbReference type="AlphaFoldDB" id="T1ASA4"/>
<dbReference type="EMBL" id="AUZZ01007092">
    <property type="protein sequence ID" value="EQD43589.1"/>
    <property type="molecule type" value="Genomic_DNA"/>
</dbReference>
<reference evidence="1" key="2">
    <citation type="journal article" date="2014" name="ISME J.">
        <title>Microbial stratification in low pH oxic and suboxic macroscopic growths along an acid mine drainage.</title>
        <authorList>
            <person name="Mendez-Garcia C."/>
            <person name="Mesa V."/>
            <person name="Sprenger R.R."/>
            <person name="Richter M."/>
            <person name="Diez M.S."/>
            <person name="Solano J."/>
            <person name="Bargiela R."/>
            <person name="Golyshina O.V."/>
            <person name="Manteca A."/>
            <person name="Ramos J.L."/>
            <person name="Gallego J.R."/>
            <person name="Llorente I."/>
            <person name="Martins Dos Santos V.A."/>
            <person name="Jensen O.N."/>
            <person name="Pelaez A.I."/>
            <person name="Sanchez J."/>
            <person name="Ferrer M."/>
        </authorList>
    </citation>
    <scope>NUCLEOTIDE SEQUENCE</scope>
</reference>
<protein>
    <submittedName>
        <fullName evidence="1">Type I restriction system specificity protein</fullName>
    </submittedName>
</protein>
<sequence>MPLLVPSPDLLARFENTCASLLGLARVLSRKSRNLRTSRDLLLPKLISGELDVSNLPEPQAAAA</sequence>
<dbReference type="SUPFAM" id="SSF116734">
    <property type="entry name" value="DNA methylase specificity domain"/>
    <property type="match status" value="1"/>
</dbReference>
<evidence type="ECO:0000313" key="1">
    <source>
        <dbReference type="EMBL" id="EQD43589.1"/>
    </source>
</evidence>
<comment type="caution">
    <text evidence="1">The sequence shown here is derived from an EMBL/GenBank/DDBJ whole genome shotgun (WGS) entry which is preliminary data.</text>
</comment>